<dbReference type="NCBIfam" id="TIGR00711">
    <property type="entry name" value="efflux_EmrB"/>
    <property type="match status" value="1"/>
</dbReference>
<keyword evidence="4" id="KW-1003">Cell membrane</keyword>
<feature type="transmembrane region" description="Helical" evidence="8">
    <location>
        <begin position="118"/>
        <end position="136"/>
    </location>
</feature>
<dbReference type="PRINTS" id="PR01036">
    <property type="entry name" value="TCRTETB"/>
</dbReference>
<dbReference type="CDD" id="cd17321">
    <property type="entry name" value="MFS_MMR_MDR_like"/>
    <property type="match status" value="1"/>
</dbReference>
<evidence type="ECO:0000256" key="2">
    <source>
        <dbReference type="ARBA" id="ARBA00008537"/>
    </source>
</evidence>
<reference evidence="10 11" key="1">
    <citation type="submission" date="2020-07" db="EMBL/GenBank/DDBJ databases">
        <authorList>
            <person name="Zhuang K."/>
            <person name="Ran Y."/>
        </authorList>
    </citation>
    <scope>NUCLEOTIDE SEQUENCE [LARGE SCALE GENOMIC DNA]</scope>
    <source>
        <strain evidence="10 11">WCH-YHL-001</strain>
    </source>
</reference>
<dbReference type="InterPro" id="IPR036259">
    <property type="entry name" value="MFS_trans_sf"/>
</dbReference>
<keyword evidence="11" id="KW-1185">Reference proteome</keyword>
<dbReference type="Proteomes" id="UP000515512">
    <property type="component" value="Chromosome"/>
</dbReference>
<comment type="similarity">
    <text evidence="2">Belongs to the major facilitator superfamily. EmrB family.</text>
</comment>
<dbReference type="SUPFAM" id="SSF103473">
    <property type="entry name" value="MFS general substrate transporter"/>
    <property type="match status" value="1"/>
</dbReference>
<feature type="transmembrane region" description="Helical" evidence="8">
    <location>
        <begin position="340"/>
        <end position="359"/>
    </location>
</feature>
<keyword evidence="6 8" id="KW-1133">Transmembrane helix</keyword>
<evidence type="ECO:0000313" key="10">
    <source>
        <dbReference type="EMBL" id="QLY30339.1"/>
    </source>
</evidence>
<feature type="transmembrane region" description="Helical" evidence="8">
    <location>
        <begin position="365"/>
        <end position="390"/>
    </location>
</feature>
<dbReference type="InterPro" id="IPR020846">
    <property type="entry name" value="MFS_dom"/>
</dbReference>
<feature type="transmembrane region" description="Helical" evidence="8">
    <location>
        <begin position="276"/>
        <end position="294"/>
    </location>
</feature>
<feature type="transmembrane region" description="Helical" evidence="8">
    <location>
        <begin position="411"/>
        <end position="430"/>
    </location>
</feature>
<sequence length="470" mass="47976">MAHAGRTAAAEPMTARQITVLAICCTAVLMAYLDTTAINVALPAIGRDLHASLSGAQWTVAAYTVVMACSLTLAGSLGDRFGRRTVLQTGLVLFAAGSLACSLAPSLGWLVAFRMVQAIGGATLSPVAMSILSATFPNPAQRVQAIGLWSGTMGISMAAGPVVGGFLVDAIGWEAVFWMNAPIAAVTLVLTALFVPQSRAARARDLDPVGQVLVIGFLGALVFAIIEGPHRGWDSAVTLGCLGCSLVCLTALIAYESRRAEPLIDVRAFRSPALRGATAIAVCAYAAMGGFLFLNTFFLQEVRGDRPFRAGLELLPMAAAMFVFSPLSGRIVTCWGARTALVAGAATAAVASAVLAYTFDGGGQLVLLAGYALFGAGIGLVNPPITDAAVSGLPPDQAGVASSLASTSRQIGQSLGVAVIGSILAAHHGALDSAAAFHTPALLSWLTIAGVSLIALVIAVMTGRSATARR</sequence>
<evidence type="ECO:0000256" key="6">
    <source>
        <dbReference type="ARBA" id="ARBA00022989"/>
    </source>
</evidence>
<feature type="transmembrane region" description="Helical" evidence="8">
    <location>
        <begin position="232"/>
        <end position="255"/>
    </location>
</feature>
<gene>
    <name evidence="10" type="ORF">H0264_35290</name>
</gene>
<dbReference type="RefSeq" id="WP_181581537.1">
    <property type="nucleotide sequence ID" value="NZ_CP059399.1"/>
</dbReference>
<evidence type="ECO:0000313" key="11">
    <source>
        <dbReference type="Proteomes" id="UP000515512"/>
    </source>
</evidence>
<dbReference type="AlphaFoldDB" id="A0A7D6ZGJ0"/>
<dbReference type="PANTHER" id="PTHR42718:SF9">
    <property type="entry name" value="MAJOR FACILITATOR SUPERFAMILY MULTIDRUG TRANSPORTER MFSC"/>
    <property type="match status" value="1"/>
</dbReference>
<evidence type="ECO:0000256" key="3">
    <source>
        <dbReference type="ARBA" id="ARBA00022448"/>
    </source>
</evidence>
<proteinExistence type="inferred from homology"/>
<evidence type="ECO:0000256" key="7">
    <source>
        <dbReference type="ARBA" id="ARBA00023136"/>
    </source>
</evidence>
<dbReference type="KEGG" id="nhu:H0264_35290"/>
<evidence type="ECO:0000256" key="8">
    <source>
        <dbReference type="SAM" id="Phobius"/>
    </source>
</evidence>
<dbReference type="Gene3D" id="1.20.1250.20">
    <property type="entry name" value="MFS general substrate transporter like domains"/>
    <property type="match status" value="1"/>
</dbReference>
<evidence type="ECO:0000256" key="1">
    <source>
        <dbReference type="ARBA" id="ARBA00004651"/>
    </source>
</evidence>
<dbReference type="PANTHER" id="PTHR42718">
    <property type="entry name" value="MAJOR FACILITATOR SUPERFAMILY MULTIDRUG TRANSPORTER MFSC"/>
    <property type="match status" value="1"/>
</dbReference>
<feature type="transmembrane region" description="Helical" evidence="8">
    <location>
        <begin position="442"/>
        <end position="461"/>
    </location>
</feature>
<feature type="domain" description="Major facilitator superfamily (MFS) profile" evidence="9">
    <location>
        <begin position="20"/>
        <end position="467"/>
    </location>
</feature>
<feature type="transmembrane region" description="Helical" evidence="8">
    <location>
        <begin position="148"/>
        <end position="171"/>
    </location>
</feature>
<feature type="transmembrane region" description="Helical" evidence="8">
    <location>
        <begin position="177"/>
        <end position="196"/>
    </location>
</feature>
<dbReference type="GO" id="GO:0005886">
    <property type="term" value="C:plasma membrane"/>
    <property type="evidence" value="ECO:0007669"/>
    <property type="project" value="UniProtKB-SubCell"/>
</dbReference>
<protein>
    <submittedName>
        <fullName evidence="10">MFS transporter</fullName>
    </submittedName>
</protein>
<keyword evidence="5 8" id="KW-0812">Transmembrane</keyword>
<organism evidence="10 11">
    <name type="scientific">Nocardia huaxiensis</name>
    <dbReference type="NCBI Taxonomy" id="2755382"/>
    <lineage>
        <taxon>Bacteria</taxon>
        <taxon>Bacillati</taxon>
        <taxon>Actinomycetota</taxon>
        <taxon>Actinomycetes</taxon>
        <taxon>Mycobacteriales</taxon>
        <taxon>Nocardiaceae</taxon>
        <taxon>Nocardia</taxon>
    </lineage>
</organism>
<feature type="transmembrane region" description="Helical" evidence="8">
    <location>
        <begin position="314"/>
        <end position="333"/>
    </location>
</feature>
<dbReference type="GO" id="GO:0022857">
    <property type="term" value="F:transmembrane transporter activity"/>
    <property type="evidence" value="ECO:0007669"/>
    <property type="project" value="InterPro"/>
</dbReference>
<keyword evidence="3" id="KW-0813">Transport</keyword>
<evidence type="ECO:0000256" key="4">
    <source>
        <dbReference type="ARBA" id="ARBA00022475"/>
    </source>
</evidence>
<name>A0A7D6ZGJ0_9NOCA</name>
<dbReference type="PROSITE" id="PS50850">
    <property type="entry name" value="MFS"/>
    <property type="match status" value="1"/>
</dbReference>
<keyword evidence="7 8" id="KW-0472">Membrane</keyword>
<dbReference type="EMBL" id="CP059399">
    <property type="protein sequence ID" value="QLY30339.1"/>
    <property type="molecule type" value="Genomic_DNA"/>
</dbReference>
<feature type="transmembrane region" description="Helical" evidence="8">
    <location>
        <begin position="20"/>
        <end position="46"/>
    </location>
</feature>
<dbReference type="Pfam" id="PF07690">
    <property type="entry name" value="MFS_1"/>
    <property type="match status" value="1"/>
</dbReference>
<comment type="subcellular location">
    <subcellularLocation>
        <location evidence="1">Cell membrane</location>
        <topology evidence="1">Multi-pass membrane protein</topology>
    </subcellularLocation>
</comment>
<feature type="transmembrane region" description="Helical" evidence="8">
    <location>
        <begin position="208"/>
        <end position="226"/>
    </location>
</feature>
<feature type="transmembrane region" description="Helical" evidence="8">
    <location>
        <begin position="90"/>
        <end position="112"/>
    </location>
</feature>
<feature type="transmembrane region" description="Helical" evidence="8">
    <location>
        <begin position="58"/>
        <end position="78"/>
    </location>
</feature>
<accession>A0A7D6ZGJ0</accession>
<dbReference type="Gene3D" id="1.20.1720.10">
    <property type="entry name" value="Multidrug resistance protein D"/>
    <property type="match status" value="1"/>
</dbReference>
<dbReference type="InterPro" id="IPR011701">
    <property type="entry name" value="MFS"/>
</dbReference>
<evidence type="ECO:0000256" key="5">
    <source>
        <dbReference type="ARBA" id="ARBA00022692"/>
    </source>
</evidence>
<evidence type="ECO:0000259" key="9">
    <source>
        <dbReference type="PROSITE" id="PS50850"/>
    </source>
</evidence>
<dbReference type="InterPro" id="IPR004638">
    <property type="entry name" value="EmrB-like"/>
</dbReference>